<accession>A0A653EK80</accession>
<reference evidence="1" key="1">
    <citation type="submission" date="2019-05" db="EMBL/GenBank/DDBJ databases">
        <authorList>
            <person name="Naeem R."/>
            <person name="Antony C."/>
            <person name="Guan Q."/>
        </authorList>
    </citation>
    <scope>NUCLEOTIDE SEQUENCE</scope>
    <source>
        <strain evidence="1">2</strain>
    </source>
</reference>
<proteinExistence type="predicted"/>
<organism evidence="1">
    <name type="scientific">Mycobacterium riyadhense</name>
    <dbReference type="NCBI Taxonomy" id="486698"/>
    <lineage>
        <taxon>Bacteria</taxon>
        <taxon>Bacillati</taxon>
        <taxon>Actinomycetota</taxon>
        <taxon>Actinomycetes</taxon>
        <taxon>Mycobacteriales</taxon>
        <taxon>Mycobacteriaceae</taxon>
        <taxon>Mycobacterium</taxon>
    </lineage>
</organism>
<gene>
    <name evidence="1" type="ORF">BIN_B_02319</name>
</gene>
<dbReference type="EMBL" id="LR589082">
    <property type="protein sequence ID" value="VTO97933.1"/>
    <property type="molecule type" value="Genomic_DNA"/>
</dbReference>
<evidence type="ECO:0000313" key="1">
    <source>
        <dbReference type="EMBL" id="VTO97933.1"/>
    </source>
</evidence>
<sequence length="122" mass="13165">MRLGLHALGIGSGAQRSGYTLWAGEHVVMVDRPASRYHYSDDGVIAVPAQADWLDPTIAQGLRRRIISDRRRHRCAAAARAQPGEFDALEVDFGVGRAMDSVIVLCQRRFIGGLGPIGGPGE</sequence>
<dbReference type="AlphaFoldDB" id="A0A653EK80"/>
<protein>
    <submittedName>
        <fullName evidence="1">Uncharacterized protein</fullName>
    </submittedName>
</protein>
<name>A0A653EK80_9MYCO</name>